<dbReference type="PANTHER" id="PTHR43855">
    <property type="entry name" value="THIOSULFATE SULFURTRANSFERASE"/>
    <property type="match status" value="1"/>
</dbReference>
<comment type="caution">
    <text evidence="3">The sequence shown here is derived from an EMBL/GenBank/DDBJ whole genome shotgun (WGS) entry which is preliminary data.</text>
</comment>
<dbReference type="SUPFAM" id="SSF52821">
    <property type="entry name" value="Rhodanese/Cell cycle control phosphatase"/>
    <property type="match status" value="2"/>
</dbReference>
<gene>
    <name evidence="3" type="ORF">ACFQJ7_08975</name>
</gene>
<name>A0ABD5X4V3_9EURY</name>
<dbReference type="PROSITE" id="PS00380">
    <property type="entry name" value="RHODANESE_1"/>
    <property type="match status" value="1"/>
</dbReference>
<sequence>MTTSSTDAVVSVGWLVDRLDEVQKDDPSIRVLEVDIDPSNYEHEHIPGASKVDWRTDLQDPTTFDVPSEAAFEELLGALGICPDSTVVIYGDMMNWFAAHAYWLFTYYGHADVRLLDGGRGFWEERDAPLTTEVPEFTSQSYAVDENQPDIRADRPDVMDAIERETALVDVRTPEEYRGEILAPPGWNEGVQRGGHIPGARNIPWNQVVESTGCFKPEDKLRSMYKEHGIDETEDVITYCRIGERSALTWFVLHEVLGYEDVRNYYGSWVEWGNTVGAPIEKGQRAAIKRE</sequence>
<dbReference type="InterPro" id="IPR036873">
    <property type="entry name" value="Rhodanese-like_dom_sf"/>
</dbReference>
<dbReference type="Pfam" id="PF00581">
    <property type="entry name" value="Rhodanese"/>
    <property type="match status" value="2"/>
</dbReference>
<dbReference type="InterPro" id="IPR001307">
    <property type="entry name" value="Thiosulphate_STrfase_CS"/>
</dbReference>
<dbReference type="PANTHER" id="PTHR43855:SF1">
    <property type="entry name" value="THIOSULFATE SULFURTRANSFERASE"/>
    <property type="match status" value="1"/>
</dbReference>
<dbReference type="InterPro" id="IPR001763">
    <property type="entry name" value="Rhodanese-like_dom"/>
</dbReference>
<evidence type="ECO:0000259" key="2">
    <source>
        <dbReference type="PROSITE" id="PS50206"/>
    </source>
</evidence>
<dbReference type="GO" id="GO:0016740">
    <property type="term" value="F:transferase activity"/>
    <property type="evidence" value="ECO:0007669"/>
    <property type="project" value="UniProtKB-KW"/>
</dbReference>
<evidence type="ECO:0000256" key="1">
    <source>
        <dbReference type="ARBA" id="ARBA00022737"/>
    </source>
</evidence>
<feature type="domain" description="Rhodanese" evidence="2">
    <location>
        <begin position="25"/>
        <end position="132"/>
    </location>
</feature>
<dbReference type="Proteomes" id="UP001596414">
    <property type="component" value="Unassembled WGS sequence"/>
</dbReference>
<dbReference type="InterPro" id="IPR051126">
    <property type="entry name" value="Thiosulfate_sulfurtransferase"/>
</dbReference>
<proteinExistence type="predicted"/>
<dbReference type="AlphaFoldDB" id="A0ABD5X4V3"/>
<protein>
    <submittedName>
        <fullName evidence="3">Sulfurtransferase</fullName>
        <ecNumber evidence="3">2.8.1.-</ecNumber>
    </submittedName>
</protein>
<feature type="domain" description="Rhodanese" evidence="2">
    <location>
        <begin position="162"/>
        <end position="281"/>
    </location>
</feature>
<evidence type="ECO:0000313" key="4">
    <source>
        <dbReference type="Proteomes" id="UP001596414"/>
    </source>
</evidence>
<dbReference type="SMART" id="SM00450">
    <property type="entry name" value="RHOD"/>
    <property type="match status" value="2"/>
</dbReference>
<dbReference type="PROSITE" id="PS50206">
    <property type="entry name" value="RHODANESE_3"/>
    <property type="match status" value="2"/>
</dbReference>
<dbReference type="EC" id="2.8.1.-" evidence="3"/>
<evidence type="ECO:0000313" key="3">
    <source>
        <dbReference type="EMBL" id="MFC7126166.1"/>
    </source>
</evidence>
<keyword evidence="1" id="KW-0677">Repeat</keyword>
<dbReference type="EMBL" id="JBHSZQ010000018">
    <property type="protein sequence ID" value="MFC7126166.1"/>
    <property type="molecule type" value="Genomic_DNA"/>
</dbReference>
<dbReference type="RefSeq" id="WP_257301194.1">
    <property type="nucleotide sequence ID" value="NZ_JAODIY010000015.1"/>
</dbReference>
<accession>A0ABD5X4V3</accession>
<reference evidence="3 4" key="1">
    <citation type="journal article" date="2014" name="Int. J. Syst. Evol. Microbiol.">
        <title>Complete genome sequence of Corynebacterium casei LMG S-19264T (=DSM 44701T), isolated from a smear-ripened cheese.</title>
        <authorList>
            <consortium name="US DOE Joint Genome Institute (JGI-PGF)"/>
            <person name="Walter F."/>
            <person name="Albersmeier A."/>
            <person name="Kalinowski J."/>
            <person name="Ruckert C."/>
        </authorList>
    </citation>
    <scope>NUCLEOTIDE SEQUENCE [LARGE SCALE GENOMIC DNA]</scope>
    <source>
        <strain evidence="3 4">CGMCC 4.7215</strain>
    </source>
</reference>
<keyword evidence="3" id="KW-0808">Transferase</keyword>
<dbReference type="CDD" id="cd01448">
    <property type="entry name" value="TST_Repeat_1"/>
    <property type="match status" value="1"/>
</dbReference>
<dbReference type="Gene3D" id="3.40.250.10">
    <property type="entry name" value="Rhodanese-like domain"/>
    <property type="match status" value="2"/>
</dbReference>
<dbReference type="CDD" id="cd01449">
    <property type="entry name" value="TST_Repeat_2"/>
    <property type="match status" value="1"/>
</dbReference>
<organism evidence="3 4">
    <name type="scientific">Halovenus rubra</name>
    <dbReference type="NCBI Taxonomy" id="869890"/>
    <lineage>
        <taxon>Archaea</taxon>
        <taxon>Methanobacteriati</taxon>
        <taxon>Methanobacteriota</taxon>
        <taxon>Stenosarchaea group</taxon>
        <taxon>Halobacteria</taxon>
        <taxon>Halobacteriales</taxon>
        <taxon>Haloarculaceae</taxon>
        <taxon>Halovenus</taxon>
    </lineage>
</organism>